<name>A0A6G1X522_9BACI</name>
<reference evidence="3 4" key="1">
    <citation type="submission" date="2019-11" db="EMBL/GenBank/DDBJ databases">
        <authorList>
            <person name="Li J."/>
        </authorList>
    </citation>
    <scope>NUCLEOTIDE SEQUENCE [LARGE SCALE GENOMIC DNA]</scope>
    <source>
        <strain evidence="3 4">J4</strain>
    </source>
</reference>
<dbReference type="SUPFAM" id="SSF55729">
    <property type="entry name" value="Acyl-CoA N-acyltransferases (Nat)"/>
    <property type="match status" value="1"/>
</dbReference>
<dbReference type="InterPro" id="IPR050769">
    <property type="entry name" value="NAT_camello-type"/>
</dbReference>
<evidence type="ECO:0000313" key="3">
    <source>
        <dbReference type="EMBL" id="MRG86005.1"/>
    </source>
</evidence>
<evidence type="ECO:0000256" key="1">
    <source>
        <dbReference type="ARBA" id="ARBA00022679"/>
    </source>
</evidence>
<accession>A0A6G1X522</accession>
<dbReference type="PANTHER" id="PTHR13947:SF37">
    <property type="entry name" value="LD18367P"/>
    <property type="match status" value="1"/>
</dbReference>
<dbReference type="OrthoDB" id="162775at2"/>
<evidence type="ECO:0000259" key="2">
    <source>
        <dbReference type="PROSITE" id="PS51186"/>
    </source>
</evidence>
<dbReference type="Gene3D" id="3.40.630.30">
    <property type="match status" value="1"/>
</dbReference>
<proteinExistence type="predicted"/>
<dbReference type="InterPro" id="IPR000182">
    <property type="entry name" value="GNAT_dom"/>
</dbReference>
<comment type="caution">
    <text evidence="3">The sequence shown here is derived from an EMBL/GenBank/DDBJ whole genome shotgun (WGS) entry which is preliminary data.</text>
</comment>
<keyword evidence="1 3" id="KW-0808">Transferase</keyword>
<dbReference type="CDD" id="cd04301">
    <property type="entry name" value="NAT_SF"/>
    <property type="match status" value="1"/>
</dbReference>
<dbReference type="RefSeq" id="WP_153727927.1">
    <property type="nucleotide sequence ID" value="NZ_WJNH01000003.1"/>
</dbReference>
<dbReference type="GO" id="GO:0008080">
    <property type="term" value="F:N-acetyltransferase activity"/>
    <property type="evidence" value="ECO:0007669"/>
    <property type="project" value="InterPro"/>
</dbReference>
<feature type="domain" description="N-acetyltransferase" evidence="2">
    <location>
        <begin position="7"/>
        <end position="154"/>
    </location>
</feature>
<evidence type="ECO:0000313" key="4">
    <source>
        <dbReference type="Proteomes" id="UP000480185"/>
    </source>
</evidence>
<sequence length="158" mass="18322">MVSLNQIQLKFVEQSDRLQYFDYLLLADESELVVNKYINHGDMYSVYYKQEIVGAVLFTYHSQQVVELKNIALDPKYRGRGLGKVIINEAFKIYKRKGISKVIVGTANSSIGNLAFYQKVGFRMVEIKKDFFKGYPEPIFENGIRALDMVMFEKIIIE</sequence>
<dbReference type="PROSITE" id="PS51186">
    <property type="entry name" value="GNAT"/>
    <property type="match status" value="1"/>
</dbReference>
<dbReference type="AlphaFoldDB" id="A0A6G1X522"/>
<dbReference type="EMBL" id="WJNH01000003">
    <property type="protein sequence ID" value="MRG86005.1"/>
    <property type="molecule type" value="Genomic_DNA"/>
</dbReference>
<dbReference type="Proteomes" id="UP000480185">
    <property type="component" value="Unassembled WGS sequence"/>
</dbReference>
<dbReference type="PANTHER" id="PTHR13947">
    <property type="entry name" value="GNAT FAMILY N-ACETYLTRANSFERASE"/>
    <property type="match status" value="1"/>
</dbReference>
<protein>
    <submittedName>
        <fullName evidence="3">GNAT family N-acetyltransferase</fullName>
    </submittedName>
</protein>
<dbReference type="Pfam" id="PF00583">
    <property type="entry name" value="Acetyltransf_1"/>
    <property type="match status" value="1"/>
</dbReference>
<dbReference type="InterPro" id="IPR016181">
    <property type="entry name" value="Acyl_CoA_acyltransferase"/>
</dbReference>
<organism evidence="3 4">
    <name type="scientific">Salinibacillus xinjiangensis</name>
    <dbReference type="NCBI Taxonomy" id="1229268"/>
    <lineage>
        <taxon>Bacteria</taxon>
        <taxon>Bacillati</taxon>
        <taxon>Bacillota</taxon>
        <taxon>Bacilli</taxon>
        <taxon>Bacillales</taxon>
        <taxon>Bacillaceae</taxon>
        <taxon>Salinibacillus</taxon>
    </lineage>
</organism>
<gene>
    <name evidence="3" type="ORF">GH754_06620</name>
</gene>
<keyword evidence="4" id="KW-1185">Reference proteome</keyword>